<evidence type="ECO:0000256" key="1">
    <source>
        <dbReference type="ARBA" id="ARBA00023015"/>
    </source>
</evidence>
<evidence type="ECO:0000313" key="5">
    <source>
        <dbReference type="EMBL" id="GAA0378524.1"/>
    </source>
</evidence>
<dbReference type="PANTHER" id="PTHR30055:SF234">
    <property type="entry name" value="HTH-TYPE TRANSCRIPTIONAL REGULATOR BETI"/>
    <property type="match status" value="1"/>
</dbReference>
<name>A0ABN0Y0Q5_9ACTN</name>
<keyword evidence="6" id="KW-1185">Reference proteome</keyword>
<dbReference type="InterPro" id="IPR036271">
    <property type="entry name" value="Tet_transcr_reg_TetR-rel_C_sf"/>
</dbReference>
<dbReference type="Proteomes" id="UP001500063">
    <property type="component" value="Unassembled WGS sequence"/>
</dbReference>
<dbReference type="SUPFAM" id="SSF48498">
    <property type="entry name" value="Tetracyclin repressor-like, C-terminal domain"/>
    <property type="match status" value="1"/>
</dbReference>
<keyword evidence="3" id="KW-0804">Transcription</keyword>
<comment type="caution">
    <text evidence="5">The sequence shown here is derived from an EMBL/GenBank/DDBJ whole genome shotgun (WGS) entry which is preliminary data.</text>
</comment>
<dbReference type="EMBL" id="BAAABW010000039">
    <property type="protein sequence ID" value="GAA0378524.1"/>
    <property type="molecule type" value="Genomic_DNA"/>
</dbReference>
<dbReference type="PANTHER" id="PTHR30055">
    <property type="entry name" value="HTH-TYPE TRANSCRIPTIONAL REGULATOR RUTR"/>
    <property type="match status" value="1"/>
</dbReference>
<protein>
    <submittedName>
        <fullName evidence="5">TetR/AcrR family transcriptional regulator</fullName>
    </submittedName>
</protein>
<evidence type="ECO:0000313" key="6">
    <source>
        <dbReference type="Proteomes" id="UP001500063"/>
    </source>
</evidence>
<accession>A0ABN0Y0Q5</accession>
<keyword evidence="2" id="KW-0238">DNA-binding</keyword>
<keyword evidence="1" id="KW-0805">Transcription regulation</keyword>
<dbReference type="SUPFAM" id="SSF46689">
    <property type="entry name" value="Homeodomain-like"/>
    <property type="match status" value="1"/>
</dbReference>
<organism evidence="5 6">
    <name type="scientific">Streptomyces blastmyceticus</name>
    <dbReference type="NCBI Taxonomy" id="68180"/>
    <lineage>
        <taxon>Bacteria</taxon>
        <taxon>Bacillati</taxon>
        <taxon>Actinomycetota</taxon>
        <taxon>Actinomycetes</taxon>
        <taxon>Kitasatosporales</taxon>
        <taxon>Streptomycetaceae</taxon>
        <taxon>Streptomyces</taxon>
    </lineage>
</organism>
<dbReference type="InterPro" id="IPR050109">
    <property type="entry name" value="HTH-type_TetR-like_transc_reg"/>
</dbReference>
<reference evidence="5 6" key="1">
    <citation type="journal article" date="2019" name="Int. J. Syst. Evol. Microbiol.">
        <title>The Global Catalogue of Microorganisms (GCM) 10K type strain sequencing project: providing services to taxonomists for standard genome sequencing and annotation.</title>
        <authorList>
            <consortium name="The Broad Institute Genomics Platform"/>
            <consortium name="The Broad Institute Genome Sequencing Center for Infectious Disease"/>
            <person name="Wu L."/>
            <person name="Ma J."/>
        </authorList>
    </citation>
    <scope>NUCLEOTIDE SEQUENCE [LARGE SCALE GENOMIC DNA]</scope>
    <source>
        <strain evidence="5 6">JCM 4565</strain>
    </source>
</reference>
<sequence length="227" mass="24942">MLARARARYLLLMEASHSTFKQDGGASASRTFTEAARRAQIVGAAIEVIAESGYAKASFTRIAKQAGLSSTGMISYHFSGKDDLMREVVGEVLRVADAYMRPRIEAQATASGRLRAYIESNIALLKEFPNHLPAMVEVFGNLRGEDPSLREFAAAMEAVVDLQVERMREAQEAGEFGEFDPRVMVMAIRGAIDGLVTRAAKDPRIDPDVCGRELADLFERATRKADR</sequence>
<evidence type="ECO:0000256" key="2">
    <source>
        <dbReference type="ARBA" id="ARBA00023125"/>
    </source>
</evidence>
<feature type="domain" description="HTH tetR-type" evidence="4">
    <location>
        <begin position="41"/>
        <end position="88"/>
    </location>
</feature>
<dbReference type="Gene3D" id="1.10.357.10">
    <property type="entry name" value="Tetracycline Repressor, domain 2"/>
    <property type="match status" value="1"/>
</dbReference>
<dbReference type="Gene3D" id="1.10.10.60">
    <property type="entry name" value="Homeodomain-like"/>
    <property type="match status" value="1"/>
</dbReference>
<evidence type="ECO:0000256" key="3">
    <source>
        <dbReference type="ARBA" id="ARBA00023163"/>
    </source>
</evidence>
<proteinExistence type="predicted"/>
<evidence type="ECO:0000259" key="4">
    <source>
        <dbReference type="Pfam" id="PF00440"/>
    </source>
</evidence>
<dbReference type="InterPro" id="IPR009057">
    <property type="entry name" value="Homeodomain-like_sf"/>
</dbReference>
<dbReference type="Pfam" id="PF00440">
    <property type="entry name" value="TetR_N"/>
    <property type="match status" value="1"/>
</dbReference>
<gene>
    <name evidence="5" type="ORF">GCM10010319_66330</name>
</gene>
<dbReference type="InterPro" id="IPR001647">
    <property type="entry name" value="HTH_TetR"/>
</dbReference>